<accession>G5K4T3</accession>
<dbReference type="Proteomes" id="UP000003330">
    <property type="component" value="Unassembled WGS sequence"/>
</dbReference>
<name>G5K4T3_9STRE</name>
<comment type="caution">
    <text evidence="2">The sequence shown here is derived from an EMBL/GenBank/DDBJ whole genome shotgun (WGS) entry which is preliminary data.</text>
</comment>
<dbReference type="STRING" id="764299.STRIC_1820"/>
<keyword evidence="1" id="KW-0812">Transmembrane</keyword>
<protein>
    <recommendedName>
        <fullName evidence="4">Glutaredoxin domain-containing protein</fullName>
    </recommendedName>
</protein>
<organism evidence="2 3">
    <name type="scientific">Streptococcus ictaluri 707-05</name>
    <dbReference type="NCBI Taxonomy" id="764299"/>
    <lineage>
        <taxon>Bacteria</taxon>
        <taxon>Bacillati</taxon>
        <taxon>Bacillota</taxon>
        <taxon>Bacilli</taxon>
        <taxon>Lactobacillales</taxon>
        <taxon>Streptococcaceae</taxon>
        <taxon>Streptococcus</taxon>
    </lineage>
</organism>
<dbReference type="AlphaFoldDB" id="G5K4T3"/>
<keyword evidence="1" id="KW-0472">Membrane</keyword>
<dbReference type="OrthoDB" id="2220907at2"/>
<dbReference type="Gene3D" id="3.40.30.10">
    <property type="entry name" value="Glutaredoxin"/>
    <property type="match status" value="1"/>
</dbReference>
<sequence length="123" mass="14448">MNIKSKWLLLFSLLVISVGLFILDNRSYLTQKDYRDNIKDTRVNLVFYKKGCPYCKAGKGEVIKQLRKSKVRTYFIDVETEKGINIARSYLKYKLFVEMKFSLLTMVCYNSRKGGVENYGLYN</sequence>
<keyword evidence="1" id="KW-1133">Transmembrane helix</keyword>
<feature type="transmembrane region" description="Helical" evidence="1">
    <location>
        <begin position="6"/>
        <end position="23"/>
    </location>
</feature>
<keyword evidence="3" id="KW-1185">Reference proteome</keyword>
<evidence type="ECO:0008006" key="4">
    <source>
        <dbReference type="Google" id="ProtNLM"/>
    </source>
</evidence>
<proteinExistence type="predicted"/>
<dbReference type="RefSeq" id="WP_008089603.1">
    <property type="nucleotide sequence ID" value="NZ_AEUX02000007.1"/>
</dbReference>
<reference evidence="2 3" key="1">
    <citation type="journal article" date="2014" name="Int. J. Syst. Evol. Microbiol.">
        <title>Phylogenomics and the dynamic genome evolution of the genus Streptococcus.</title>
        <authorList>
            <consortium name="The Broad Institute Genome Sequencing Platform"/>
            <person name="Richards V.P."/>
            <person name="Palmer S.R."/>
            <person name="Pavinski Bitar P.D."/>
            <person name="Qin X."/>
            <person name="Weinstock G.M."/>
            <person name="Highlander S.K."/>
            <person name="Town C.D."/>
            <person name="Burne R.A."/>
            <person name="Stanhope M.J."/>
        </authorList>
    </citation>
    <scope>NUCLEOTIDE SEQUENCE [LARGE SCALE GENOMIC DNA]</scope>
    <source>
        <strain evidence="2 3">707-05</strain>
    </source>
</reference>
<evidence type="ECO:0000256" key="1">
    <source>
        <dbReference type="SAM" id="Phobius"/>
    </source>
</evidence>
<dbReference type="InterPro" id="IPR036249">
    <property type="entry name" value="Thioredoxin-like_sf"/>
</dbReference>
<evidence type="ECO:0000313" key="2">
    <source>
        <dbReference type="EMBL" id="EHI68787.1"/>
    </source>
</evidence>
<evidence type="ECO:0000313" key="3">
    <source>
        <dbReference type="Proteomes" id="UP000003330"/>
    </source>
</evidence>
<dbReference type="EMBL" id="AEUX02000007">
    <property type="protein sequence ID" value="EHI68787.1"/>
    <property type="molecule type" value="Genomic_DNA"/>
</dbReference>
<dbReference type="SUPFAM" id="SSF52833">
    <property type="entry name" value="Thioredoxin-like"/>
    <property type="match status" value="1"/>
</dbReference>
<gene>
    <name evidence="2" type="ORF">STRIC_1820</name>
</gene>